<dbReference type="RefSeq" id="WP_189584937.1">
    <property type="nucleotide sequence ID" value="NZ_BMYF01000022.1"/>
</dbReference>
<protein>
    <submittedName>
        <fullName evidence="1">Uncharacterized protein</fullName>
    </submittedName>
</protein>
<dbReference type="EMBL" id="BMYF01000022">
    <property type="protein sequence ID" value="GHB48517.1"/>
    <property type="molecule type" value="Genomic_DNA"/>
</dbReference>
<dbReference type="Pfam" id="PF19630">
    <property type="entry name" value="DUF6134"/>
    <property type="match status" value="1"/>
</dbReference>
<name>A0A8J3G708_9BACT</name>
<comment type="caution">
    <text evidence="1">The sequence shown here is derived from an EMBL/GenBank/DDBJ whole genome shotgun (WGS) entry which is preliminary data.</text>
</comment>
<proteinExistence type="predicted"/>
<evidence type="ECO:0000313" key="2">
    <source>
        <dbReference type="Proteomes" id="UP000642809"/>
    </source>
</evidence>
<reference evidence="1" key="2">
    <citation type="submission" date="2020-09" db="EMBL/GenBank/DDBJ databases">
        <authorList>
            <person name="Sun Q."/>
            <person name="Kim S."/>
        </authorList>
    </citation>
    <scope>NUCLEOTIDE SEQUENCE</scope>
    <source>
        <strain evidence="1">KCTC 23224</strain>
    </source>
</reference>
<keyword evidence="2" id="KW-1185">Reference proteome</keyword>
<dbReference type="InterPro" id="IPR045767">
    <property type="entry name" value="DUF6134"/>
</dbReference>
<sequence length="197" mass="23143">MPNKLFLIFIFTKLLSFETFAQSKQQYDISIAGISIGEMTAEKKPQGEEVMYQLKSNVSFWFFGKINLEYQTLSVYKNNKLIRSDVNSSTNKGDFKSKIRYNTDQYDVKATNYKFELDTAYTRPLFFSSVSFFFDEPVNVNEFIAESYGIISPIKKVKDYYEVQVNGNTNRYYYIDGKLDRAVMEFPIKNYVVKRKK</sequence>
<dbReference type="AlphaFoldDB" id="A0A8J3G708"/>
<accession>A0A8J3G708</accession>
<evidence type="ECO:0000313" key="1">
    <source>
        <dbReference type="EMBL" id="GHB48517.1"/>
    </source>
</evidence>
<gene>
    <name evidence="1" type="ORF">GCM10008106_31670</name>
</gene>
<reference evidence="1" key="1">
    <citation type="journal article" date="2014" name="Int. J. Syst. Evol. Microbiol.">
        <title>Complete genome sequence of Corynebacterium casei LMG S-19264T (=DSM 44701T), isolated from a smear-ripened cheese.</title>
        <authorList>
            <consortium name="US DOE Joint Genome Institute (JGI-PGF)"/>
            <person name="Walter F."/>
            <person name="Albersmeier A."/>
            <person name="Kalinowski J."/>
            <person name="Ruckert C."/>
        </authorList>
    </citation>
    <scope>NUCLEOTIDE SEQUENCE</scope>
    <source>
        <strain evidence="1">KCTC 23224</strain>
    </source>
</reference>
<organism evidence="1 2">
    <name type="scientific">Mongoliitalea lutea</name>
    <dbReference type="NCBI Taxonomy" id="849756"/>
    <lineage>
        <taxon>Bacteria</taxon>
        <taxon>Pseudomonadati</taxon>
        <taxon>Bacteroidota</taxon>
        <taxon>Cytophagia</taxon>
        <taxon>Cytophagales</taxon>
        <taxon>Cyclobacteriaceae</taxon>
        <taxon>Mongoliitalea</taxon>
    </lineage>
</organism>
<dbReference type="Proteomes" id="UP000642809">
    <property type="component" value="Unassembled WGS sequence"/>
</dbReference>